<evidence type="ECO:0000313" key="2">
    <source>
        <dbReference type="EMBL" id="RJR26930.1"/>
    </source>
</evidence>
<sequence>MNMHKISKVIFDAMLLLVLLGMLVIPIGSFGLMKVGNIQNQEVLSTQDTNTQKYVAPENTSDIPKPKLKTTGVKDYKETVEESTESAVLDPAGN</sequence>
<dbReference type="AlphaFoldDB" id="A0A3A4ZJT4"/>
<reference evidence="2 3" key="1">
    <citation type="journal article" date="2017" name="ISME J.">
        <title>Energy and carbon metabolisms in a deep terrestrial subsurface fluid microbial community.</title>
        <authorList>
            <person name="Momper L."/>
            <person name="Jungbluth S.P."/>
            <person name="Lee M.D."/>
            <person name="Amend J.P."/>
        </authorList>
    </citation>
    <scope>NUCLEOTIDE SEQUENCE [LARGE SCALE GENOMIC DNA]</scope>
    <source>
        <strain evidence="2">SURF_46</strain>
    </source>
</reference>
<accession>A0A3A4ZJT4</accession>
<dbReference type="EMBL" id="QZJF01000017">
    <property type="protein sequence ID" value="RJR26930.1"/>
    <property type="molecule type" value="Genomic_DNA"/>
</dbReference>
<comment type="caution">
    <text evidence="2">The sequence shown here is derived from an EMBL/GenBank/DDBJ whole genome shotgun (WGS) entry which is preliminary data.</text>
</comment>
<organism evidence="2 3">
    <name type="scientific">candidate division WWE3 bacterium</name>
    <dbReference type="NCBI Taxonomy" id="2053526"/>
    <lineage>
        <taxon>Bacteria</taxon>
        <taxon>Katanobacteria</taxon>
    </lineage>
</organism>
<feature type="region of interest" description="Disordered" evidence="1">
    <location>
        <begin position="49"/>
        <end position="69"/>
    </location>
</feature>
<gene>
    <name evidence="2" type="ORF">C4561_04090</name>
</gene>
<protein>
    <submittedName>
        <fullName evidence="2">Uncharacterized protein</fullName>
    </submittedName>
</protein>
<feature type="compositionally biased region" description="Polar residues" evidence="1">
    <location>
        <begin position="49"/>
        <end position="62"/>
    </location>
</feature>
<name>A0A3A4ZJT4_UNCKA</name>
<evidence type="ECO:0000313" key="3">
    <source>
        <dbReference type="Proteomes" id="UP000265540"/>
    </source>
</evidence>
<proteinExistence type="predicted"/>
<dbReference type="Proteomes" id="UP000265540">
    <property type="component" value="Unassembled WGS sequence"/>
</dbReference>
<evidence type="ECO:0000256" key="1">
    <source>
        <dbReference type="SAM" id="MobiDB-lite"/>
    </source>
</evidence>